<dbReference type="AlphaFoldDB" id="Q2SQL0"/>
<evidence type="ECO:0000313" key="3">
    <source>
        <dbReference type="Proteomes" id="UP000000238"/>
    </source>
</evidence>
<keyword evidence="1" id="KW-0732">Signal</keyword>
<keyword evidence="3" id="KW-1185">Reference proteome</keyword>
<feature type="signal peptide" evidence="1">
    <location>
        <begin position="1"/>
        <end position="23"/>
    </location>
</feature>
<evidence type="ECO:0000256" key="1">
    <source>
        <dbReference type="SAM" id="SignalP"/>
    </source>
</evidence>
<dbReference type="Proteomes" id="UP000000238">
    <property type="component" value="Chromosome"/>
</dbReference>
<dbReference type="RefSeq" id="WP_011394141.1">
    <property type="nucleotide sequence ID" value="NC_007645.1"/>
</dbReference>
<proteinExistence type="predicted"/>
<organism evidence="2 3">
    <name type="scientific">Hahella chejuensis (strain KCTC 2396)</name>
    <dbReference type="NCBI Taxonomy" id="349521"/>
    <lineage>
        <taxon>Bacteria</taxon>
        <taxon>Pseudomonadati</taxon>
        <taxon>Pseudomonadota</taxon>
        <taxon>Gammaproteobacteria</taxon>
        <taxon>Oceanospirillales</taxon>
        <taxon>Hahellaceae</taxon>
        <taxon>Hahella</taxon>
    </lineage>
</organism>
<dbReference type="OrthoDB" id="484098at2"/>
<feature type="chain" id="PRO_5004215966" description="PEP-CTERM protein-sorting domain-containing protein" evidence="1">
    <location>
        <begin position="24"/>
        <end position="224"/>
    </location>
</feature>
<evidence type="ECO:0008006" key="4">
    <source>
        <dbReference type="Google" id="ProtNLM"/>
    </source>
</evidence>
<name>Q2SQL0_HAHCH</name>
<dbReference type="HOGENOM" id="CLU_1233616_0_0_6"/>
<sequence>MSKLYAALCSLLLTAFLSSAAQATPVVLNAYDSGWYKSNGYHSPSNTNYYTGKKHNNFFAFDMSDVEGSIVSATLSIFNPCNGYESNDYSEWFALFDVNTDISTLLSGFGGVNAYNDLGSGELFGATRVSWSSNYSYIDIVLNSAALTALNAANDLFALGGSLITANDGIDFLFGYSDKGYNGGNIKLKLETESVPVSEPGVPALLAIAFCAFILNRRASAAKA</sequence>
<dbReference type="EMBL" id="CP000155">
    <property type="protein sequence ID" value="ABC27064.1"/>
    <property type="molecule type" value="Genomic_DNA"/>
</dbReference>
<dbReference type="KEGG" id="hch:HCH_00145"/>
<accession>Q2SQL0</accession>
<protein>
    <recommendedName>
        <fullName evidence="4">PEP-CTERM protein-sorting domain-containing protein</fullName>
    </recommendedName>
</protein>
<dbReference type="eggNOG" id="ENOG5033MK8">
    <property type="taxonomic scope" value="Bacteria"/>
</dbReference>
<dbReference type="STRING" id="349521.HCH_00145"/>
<gene>
    <name evidence="2" type="ordered locus">HCH_00145</name>
</gene>
<evidence type="ECO:0000313" key="2">
    <source>
        <dbReference type="EMBL" id="ABC27064.1"/>
    </source>
</evidence>
<reference evidence="2 3" key="1">
    <citation type="journal article" date="2005" name="Nucleic Acids Res.">
        <title>Genomic blueprint of Hahella chejuensis, a marine microbe producing an algicidal agent.</title>
        <authorList>
            <person name="Jeong H."/>
            <person name="Yim J.H."/>
            <person name="Lee C."/>
            <person name="Choi S.-H."/>
            <person name="Park Y.K."/>
            <person name="Yoon S.H."/>
            <person name="Hur C.-G."/>
            <person name="Kang H.-Y."/>
            <person name="Kim D."/>
            <person name="Lee H.H."/>
            <person name="Park K.H."/>
            <person name="Park S.-H."/>
            <person name="Park H.-S."/>
            <person name="Lee H.K."/>
            <person name="Oh T.K."/>
            <person name="Kim J.F."/>
        </authorList>
    </citation>
    <scope>NUCLEOTIDE SEQUENCE [LARGE SCALE GENOMIC DNA]</scope>
    <source>
        <strain evidence="2 3">KCTC 2396</strain>
    </source>
</reference>